<keyword evidence="9" id="KW-1185">Reference proteome</keyword>
<dbReference type="EC" id="4.2.3.1" evidence="5"/>
<evidence type="ECO:0000256" key="6">
    <source>
        <dbReference type="PIRSR" id="PIRSR604450-51"/>
    </source>
</evidence>
<dbReference type="GO" id="GO:0003941">
    <property type="term" value="F:L-serine ammonia-lyase activity"/>
    <property type="evidence" value="ECO:0007669"/>
    <property type="project" value="TreeGrafter"/>
</dbReference>
<dbReference type="GO" id="GO:0006567">
    <property type="term" value="P:L-threonine catabolic process"/>
    <property type="evidence" value="ECO:0007669"/>
    <property type="project" value="TreeGrafter"/>
</dbReference>
<dbReference type="GO" id="GO:0004794">
    <property type="term" value="F:threonine deaminase activity"/>
    <property type="evidence" value="ECO:0007669"/>
    <property type="project" value="TreeGrafter"/>
</dbReference>
<dbReference type="InterPro" id="IPR001926">
    <property type="entry name" value="TrpB-like_PALP"/>
</dbReference>
<dbReference type="GO" id="GO:0009097">
    <property type="term" value="P:isoleucine biosynthetic process"/>
    <property type="evidence" value="ECO:0007669"/>
    <property type="project" value="TreeGrafter"/>
</dbReference>
<dbReference type="PANTHER" id="PTHR48078:SF6">
    <property type="entry name" value="L-THREONINE DEHYDRATASE CATABOLIC TDCB"/>
    <property type="match status" value="1"/>
</dbReference>
<dbReference type="Gene3D" id="3.40.50.1100">
    <property type="match status" value="2"/>
</dbReference>
<evidence type="ECO:0000259" key="7">
    <source>
        <dbReference type="Pfam" id="PF00291"/>
    </source>
</evidence>
<gene>
    <name evidence="8" type="ORF">EV191_1152</name>
</gene>
<reference evidence="8 9" key="1">
    <citation type="submission" date="2019-03" db="EMBL/GenBank/DDBJ databases">
        <title>Genomic Encyclopedia of Type Strains, Phase IV (KMG-IV): sequencing the most valuable type-strain genomes for metagenomic binning, comparative biology and taxonomic classification.</title>
        <authorList>
            <person name="Goeker M."/>
        </authorList>
    </citation>
    <scope>NUCLEOTIDE SEQUENCE [LARGE SCALE GENOMIC DNA]</scope>
    <source>
        <strain evidence="8 9">DSM 45765</strain>
    </source>
</reference>
<organism evidence="8 9">
    <name type="scientific">Tamaricihabitans halophyticus</name>
    <dbReference type="NCBI Taxonomy" id="1262583"/>
    <lineage>
        <taxon>Bacteria</taxon>
        <taxon>Bacillati</taxon>
        <taxon>Actinomycetota</taxon>
        <taxon>Actinomycetes</taxon>
        <taxon>Pseudonocardiales</taxon>
        <taxon>Pseudonocardiaceae</taxon>
        <taxon>Tamaricihabitans</taxon>
    </lineage>
</organism>
<dbReference type="PANTHER" id="PTHR48078">
    <property type="entry name" value="THREONINE DEHYDRATASE, MITOCHONDRIAL-RELATED"/>
    <property type="match status" value="1"/>
</dbReference>
<keyword evidence="3 6" id="KW-0663">Pyridoxal phosphate</keyword>
<feature type="modified residue" description="N6-(pyridoxal phosphate)lysine" evidence="6">
    <location>
        <position position="107"/>
    </location>
</feature>
<evidence type="ECO:0000256" key="4">
    <source>
        <dbReference type="ARBA" id="ARBA00023239"/>
    </source>
</evidence>
<keyword evidence="4" id="KW-0456">Lyase</keyword>
<evidence type="ECO:0000256" key="3">
    <source>
        <dbReference type="ARBA" id="ARBA00022898"/>
    </source>
</evidence>
<evidence type="ECO:0000256" key="2">
    <source>
        <dbReference type="ARBA" id="ARBA00005517"/>
    </source>
</evidence>
<evidence type="ECO:0000256" key="5">
    <source>
        <dbReference type="NCBIfam" id="TIGR00260"/>
    </source>
</evidence>
<dbReference type="RefSeq" id="WP_165913081.1">
    <property type="nucleotide sequence ID" value="NZ_SLXQ01000015.1"/>
</dbReference>
<comment type="cofactor">
    <cofactor evidence="1 6">
        <name>pyridoxal 5'-phosphate</name>
        <dbReference type="ChEBI" id="CHEBI:597326"/>
    </cofactor>
</comment>
<evidence type="ECO:0000256" key="1">
    <source>
        <dbReference type="ARBA" id="ARBA00001933"/>
    </source>
</evidence>
<evidence type="ECO:0000313" key="9">
    <source>
        <dbReference type="Proteomes" id="UP000294911"/>
    </source>
</evidence>
<feature type="domain" description="Tryptophan synthase beta chain-like PALP" evidence="7">
    <location>
        <begin position="70"/>
        <end position="376"/>
    </location>
</feature>
<protein>
    <recommendedName>
        <fullName evidence="5">Threonine synthase</fullName>
        <ecNumber evidence="5">4.2.3.1</ecNumber>
    </recommendedName>
</protein>
<dbReference type="Proteomes" id="UP000294911">
    <property type="component" value="Unassembled WGS sequence"/>
</dbReference>
<dbReference type="InterPro" id="IPR036052">
    <property type="entry name" value="TrpB-like_PALP_sf"/>
</dbReference>
<dbReference type="GO" id="GO:0006565">
    <property type="term" value="P:L-serine catabolic process"/>
    <property type="evidence" value="ECO:0007669"/>
    <property type="project" value="TreeGrafter"/>
</dbReference>
<dbReference type="InterPro" id="IPR004450">
    <property type="entry name" value="Thr_synthase-like"/>
</dbReference>
<dbReference type="SUPFAM" id="SSF53686">
    <property type="entry name" value="Tryptophan synthase beta subunit-like PLP-dependent enzymes"/>
    <property type="match status" value="1"/>
</dbReference>
<dbReference type="EMBL" id="SLXQ01000015">
    <property type="protein sequence ID" value="TCP45722.1"/>
    <property type="molecule type" value="Genomic_DNA"/>
</dbReference>
<name>A0A4R2Q9Z9_9PSEU</name>
<dbReference type="AlphaFoldDB" id="A0A4R2Q9Z9"/>
<comment type="similarity">
    <text evidence="2">Belongs to the threonine synthase family.</text>
</comment>
<dbReference type="Pfam" id="PF00291">
    <property type="entry name" value="PALP"/>
    <property type="match status" value="1"/>
</dbReference>
<accession>A0A4R2Q9Z9</accession>
<dbReference type="GO" id="GO:0004795">
    <property type="term" value="F:threonine synthase activity"/>
    <property type="evidence" value="ECO:0007669"/>
    <property type="project" value="UniProtKB-UniRule"/>
</dbReference>
<dbReference type="GO" id="GO:0009088">
    <property type="term" value="P:threonine biosynthetic process"/>
    <property type="evidence" value="ECO:0007669"/>
    <property type="project" value="UniProtKB-UniRule"/>
</dbReference>
<evidence type="ECO:0000313" key="8">
    <source>
        <dbReference type="EMBL" id="TCP45722.1"/>
    </source>
</evidence>
<dbReference type="InterPro" id="IPR050147">
    <property type="entry name" value="Ser/Thr_Dehydratase"/>
</dbReference>
<comment type="caution">
    <text evidence="8">The sequence shown here is derived from an EMBL/GenBank/DDBJ whole genome shotgun (WGS) entry which is preliminary data.</text>
</comment>
<sequence>MDHRDRPEGLAHCVLCDRPQRTEFPDYCAGCGGPVVLPPAPVALPATTESTGAWRYAGRLPISQETAWLSMGEGQTPLVSATSTRAWCATERLRYKLDHLNPSGSFKDRATAVGIAQAITQGAPAVVCASSGNAAGSTAAYAARAGLPSVVLVPEAVPPGKAAVAQAHGATVLRVRGDYSNSFQVARELAARLGWLNLTTTFVNPVAVSGLRSAGYELAEQLSEVPDWIVVPIGSGPLVHGIVTAYQELRAAGMHTELPRILGVQAHGCAPIVDAFDRDVERVTPWPTVSTRISAISDPLRGYPSDGTYTLRLVRETRGAMVAVRDAEAEEAAEALARDEGLLIESGAAANLAAVRTARDRGWIHQDELVVCMLTGHGIKTLAAAGRQEAPLVANTDDVIGQLPAHTTKAPEDLNDRVKR</sequence>
<proteinExistence type="inferred from homology"/>
<dbReference type="NCBIfam" id="TIGR00260">
    <property type="entry name" value="thrC"/>
    <property type="match status" value="1"/>
</dbReference>